<evidence type="ECO:0000256" key="2">
    <source>
        <dbReference type="ARBA" id="ARBA00022491"/>
    </source>
</evidence>
<dbReference type="FunFam" id="1.20.1160.11:FF:000002">
    <property type="entry name" value="Paired amphipathic helix protein SIN3"/>
    <property type="match status" value="1"/>
</dbReference>
<dbReference type="Pfam" id="PF02671">
    <property type="entry name" value="PAH"/>
    <property type="match status" value="3"/>
</dbReference>
<dbReference type="InterPro" id="IPR039774">
    <property type="entry name" value="Sin3-like"/>
</dbReference>
<keyword evidence="3" id="KW-0677">Repeat</keyword>
<feature type="compositionally biased region" description="Basic and acidic residues" evidence="8">
    <location>
        <begin position="267"/>
        <end position="288"/>
    </location>
</feature>
<dbReference type="InterPro" id="IPR036600">
    <property type="entry name" value="PAH_sf"/>
</dbReference>
<feature type="compositionally biased region" description="Low complexity" evidence="8">
    <location>
        <begin position="744"/>
        <end position="753"/>
    </location>
</feature>
<evidence type="ECO:0000256" key="3">
    <source>
        <dbReference type="ARBA" id="ARBA00022737"/>
    </source>
</evidence>
<feature type="chain" id="PRO_5025055598" description="FAS1 domain-containing protein" evidence="9">
    <location>
        <begin position="24"/>
        <end position="1790"/>
    </location>
</feature>
<evidence type="ECO:0000313" key="11">
    <source>
        <dbReference type="EMBL" id="KAB8304407.1"/>
    </source>
</evidence>
<dbReference type="InterPro" id="IPR031693">
    <property type="entry name" value="Sin3_C"/>
</dbReference>
<dbReference type="SMART" id="SM00761">
    <property type="entry name" value="HDAC_interact"/>
    <property type="match status" value="1"/>
</dbReference>
<gene>
    <name evidence="11" type="ORF">EYC80_003810</name>
</gene>
<protein>
    <recommendedName>
        <fullName evidence="10">FAS1 domain-containing protein</fullName>
    </recommendedName>
</protein>
<dbReference type="PROSITE" id="PS51477">
    <property type="entry name" value="PAH"/>
    <property type="match status" value="2"/>
</dbReference>
<feature type="signal peptide" evidence="9">
    <location>
        <begin position="1"/>
        <end position="23"/>
    </location>
</feature>
<keyword evidence="12" id="KW-1185">Reference proteome</keyword>
<keyword evidence="4" id="KW-0805">Transcription regulation</keyword>
<dbReference type="GO" id="GO:0003714">
    <property type="term" value="F:transcription corepressor activity"/>
    <property type="evidence" value="ECO:0007669"/>
    <property type="project" value="InterPro"/>
</dbReference>
<dbReference type="FunFam" id="1.20.1160.11:FF:000001">
    <property type="entry name" value="Paired amphipathic helix protein Sin3"/>
    <property type="match status" value="1"/>
</dbReference>
<organism evidence="11 12">
    <name type="scientific">Monilinia laxa</name>
    <name type="common">Brown rot fungus</name>
    <name type="synonym">Sclerotinia laxa</name>
    <dbReference type="NCBI Taxonomy" id="61186"/>
    <lineage>
        <taxon>Eukaryota</taxon>
        <taxon>Fungi</taxon>
        <taxon>Dikarya</taxon>
        <taxon>Ascomycota</taxon>
        <taxon>Pezizomycotina</taxon>
        <taxon>Leotiomycetes</taxon>
        <taxon>Helotiales</taxon>
        <taxon>Sclerotiniaceae</taxon>
        <taxon>Monilinia</taxon>
    </lineage>
</organism>
<keyword evidence="2" id="KW-0678">Repressor</keyword>
<dbReference type="OrthoDB" id="10265969at2759"/>
<feature type="compositionally biased region" description="Polar residues" evidence="8">
    <location>
        <begin position="755"/>
        <end position="764"/>
    </location>
</feature>
<dbReference type="FunFam" id="1.20.1160.11:FF:000003">
    <property type="entry name" value="Paired amphipathic helix SIN3-like protein"/>
    <property type="match status" value="1"/>
</dbReference>
<proteinExistence type="predicted"/>
<dbReference type="PANTHER" id="PTHR12346">
    <property type="entry name" value="SIN3B-RELATED"/>
    <property type="match status" value="1"/>
</dbReference>
<feature type="compositionally biased region" description="Polar residues" evidence="8">
    <location>
        <begin position="634"/>
        <end position="646"/>
    </location>
</feature>
<dbReference type="Proteomes" id="UP000326757">
    <property type="component" value="Unassembled WGS sequence"/>
</dbReference>
<feature type="compositionally biased region" description="Acidic residues" evidence="8">
    <location>
        <begin position="1304"/>
        <end position="1313"/>
    </location>
</feature>
<evidence type="ECO:0000256" key="9">
    <source>
        <dbReference type="SAM" id="SignalP"/>
    </source>
</evidence>
<feature type="compositionally biased region" description="Polar residues" evidence="8">
    <location>
        <begin position="588"/>
        <end position="598"/>
    </location>
</feature>
<dbReference type="SUPFAM" id="SSF47762">
    <property type="entry name" value="PAH2 domain"/>
    <property type="match status" value="3"/>
</dbReference>
<name>A0A5N6KL56_MONLA</name>
<feature type="region of interest" description="Disordered" evidence="8">
    <location>
        <begin position="744"/>
        <end position="835"/>
    </location>
</feature>
<dbReference type="InterPro" id="IPR036378">
    <property type="entry name" value="FAS1_dom_sf"/>
</dbReference>
<evidence type="ECO:0000313" key="12">
    <source>
        <dbReference type="Proteomes" id="UP000326757"/>
    </source>
</evidence>
<sequence>MKMKYTFAIPFVLTALFASTISGKNIQRPLPDNNIGPAMPPKSEQSSDSIDGSDTIILSDVLGRDRSINIFAGFTRDVAQISQRFADSGQNTTILAPVNSAIMGLPRKPWEDPEDYDKLGANAYEGEDGEERAHKNLRRFVEAHIVPVSPWKEGEKVKTLVGDEVWWENKGGAKLLQPGNIEVSSMAGDVHNGQVWILKDFVNLRNTLRVPTSNLIAYRSIDNQVLQPRSIVMNNQPHNGPPGFDRDRDMEEQHRQRTLQQQQEEMATQRERERDIERQERDRQHREQYQPAPPHQSNTGSIPLHQPVANRTTTAMHSPGGILATHGTPLGAPSGPGNAFGGPLHNDAARNLQHHAQNAAQQPQQQHMFNPEIFGPARGSGAPQSNVPLGVPGVPDVGFGRPQLLVPRETTQQDVAAAARLMPFGPATTGHTIPGPGLAQAGQQPILNDALSYLDQVKVQFADQPDVYNRFLDIMKDFKSQAIDTPGVINRVSELFAGHPNLIQGFNTFLPPGYRIECGADNNPNTIRVTTPMGTTVQSIPGAGRALGETVVSHGGGANGFYNPQRPGNWQQQPQPSIESPEAVFSPPHQSATVSYGHNQAPLGSYDAQAAAAAAAHQQQQRGVSQLTNAVSATLGQPPRNTQTPTPGGGSSNLNGSGAQAGMEKRGPVEFNHAISYVNKIKNRFQDKPEIYKQFLEILQTYQRESKPIQDVYSQVTTLFGTAPDLLEDFKQFLPESAAHAKAAAKAAEEATAMPDNSQDTQLGSRGPSGDPKLPIMGNFPIPTPATGKTEKKRKPLTQGTGSQMNNGGESSIRGAGQQQPNKRPKTHHNSKPLAADAAAVSPTLTPILPEPLPPASMSAASNEELAFFDRVKKYIGNKSTMNEFLKLCNLFSQDLIDRNVLVHKVSNFIGGSADLMNWFKAFVGYEGVDEVIDNRPKAPTGRVALSNCRGLGPSYRLLPKRERLKPCSGRDEMCQAVLNDDWASHPTWASEDSGFVAHRKNIFEEGLHRIEEERHDYDFNIECNSKVIQLLEPVAQQIVAMEPADRVNFRMPGAGPNGPSQAIYNRVMKKIYGTEKGPQVVADLFHDPCAVLPVVLARLKQKDEEWTFTRREWNPVWGAQGSVMYLKSLDHMGIHVKQADKKHFAAKHLVDSIKTKHEEQRRLRSSRGPTPKYQYSYQFADQEVIGQLLHIMIVYACNANQHSSSERRRISDFFEKFISTFFDLPYDFVARHTAGIDRGTPDDEYEDIAPAELSNGRGRRPPNGKKADLRRGVLDRGRNGTRGRGQKDDSATGSKESTPDVDSNGDEEVAEGNDDRAITEVTNERWAAVPGAVAVQGTKPLESDDLEMKADQPFQRDWYNLYCNQTVFVFFSIFQTLYQRLKDIKDAESSAKAEMERAKSGKPAKQIGLLSDRNDYFTSLEDGESCYSRVLDLVEDYIKGEVEDTKYQDYLRHYYLQTGWKIYTITDLLKSLCRLGSICSSPDNKEKTPDLIDQFIRNREAKETSYNIEINLRKQADKYIKDSELFLIRWYPKKNEATSQWVHRDETTFDLDIMQRKERWQYYTSSYVRIEPTEGVPRRLLRKSLLTRNLPSGDTDSEDGSNQRKPLVWDESLTLRICVNSYKIIYKEPGVEYFIYADKALGGGENGEARQRLKKVEESRNQRFHEKFGMNNRWMKEKSHEEVSRINQEFRKWVSEGVLPSTQATGVSTSVISGAASGAVPTATAAVDNEVDMAVLEGFSNDILFCFLLSFLFHWQLSKSLSSLNHLAVVDLFAKARMDIACCGEHLTY</sequence>
<dbReference type="SUPFAM" id="SSF82153">
    <property type="entry name" value="FAS1 domain"/>
    <property type="match status" value="1"/>
</dbReference>
<feature type="region of interest" description="Disordered" evidence="8">
    <location>
        <begin position="550"/>
        <end position="600"/>
    </location>
</feature>
<evidence type="ECO:0000256" key="5">
    <source>
        <dbReference type="ARBA" id="ARBA00023163"/>
    </source>
</evidence>
<comment type="subcellular location">
    <subcellularLocation>
        <location evidence="1 7">Nucleus</location>
    </subcellularLocation>
</comment>
<feature type="region of interest" description="Disordered" evidence="8">
    <location>
        <begin position="27"/>
        <end position="52"/>
    </location>
</feature>
<feature type="compositionally biased region" description="Polar residues" evidence="8">
    <location>
        <begin position="798"/>
        <end position="810"/>
    </location>
</feature>
<comment type="caution">
    <text evidence="11">The sequence shown here is derived from an EMBL/GenBank/DDBJ whole genome shotgun (WGS) entry which is preliminary data.</text>
</comment>
<feature type="region of interest" description="Disordered" evidence="8">
    <location>
        <begin position="1252"/>
        <end position="1316"/>
    </location>
</feature>
<evidence type="ECO:0000256" key="6">
    <source>
        <dbReference type="ARBA" id="ARBA00023242"/>
    </source>
</evidence>
<accession>A0A5N6KL56</accession>
<keyword evidence="5" id="KW-0804">Transcription</keyword>
<feature type="compositionally biased region" description="Basic and acidic residues" evidence="8">
    <location>
        <begin position="1266"/>
        <end position="1279"/>
    </location>
</feature>
<evidence type="ECO:0000256" key="8">
    <source>
        <dbReference type="SAM" id="MobiDB-lite"/>
    </source>
</evidence>
<dbReference type="Pfam" id="PF16879">
    <property type="entry name" value="Sin3a_C"/>
    <property type="match status" value="1"/>
</dbReference>
<dbReference type="Gene3D" id="1.20.1160.11">
    <property type="entry name" value="Paired amphipathic helix"/>
    <property type="match status" value="3"/>
</dbReference>
<feature type="compositionally biased region" description="Basic and acidic residues" evidence="8">
    <location>
        <begin position="244"/>
        <end position="255"/>
    </location>
</feature>
<evidence type="ECO:0000256" key="1">
    <source>
        <dbReference type="ARBA" id="ARBA00004123"/>
    </source>
</evidence>
<dbReference type="Pfam" id="PF08295">
    <property type="entry name" value="Sin3_corepress"/>
    <property type="match status" value="1"/>
</dbReference>
<dbReference type="InterPro" id="IPR003822">
    <property type="entry name" value="PAH"/>
</dbReference>
<evidence type="ECO:0000259" key="10">
    <source>
        <dbReference type="PROSITE" id="PS50213"/>
    </source>
</evidence>
<dbReference type="InterPro" id="IPR000782">
    <property type="entry name" value="FAS1_domain"/>
</dbReference>
<evidence type="ECO:0000256" key="7">
    <source>
        <dbReference type="PROSITE-ProRule" id="PRU00810"/>
    </source>
</evidence>
<dbReference type="PROSITE" id="PS50213">
    <property type="entry name" value="FAS1"/>
    <property type="match status" value="1"/>
</dbReference>
<dbReference type="GO" id="GO:0033698">
    <property type="term" value="C:Rpd3L complex"/>
    <property type="evidence" value="ECO:0007669"/>
    <property type="project" value="UniProtKB-ARBA"/>
</dbReference>
<dbReference type="EMBL" id="VIGI01000001">
    <property type="protein sequence ID" value="KAB8304407.1"/>
    <property type="molecule type" value="Genomic_DNA"/>
</dbReference>
<feature type="region of interest" description="Disordered" evidence="8">
    <location>
        <begin position="634"/>
        <end position="664"/>
    </location>
</feature>
<dbReference type="GO" id="GO:0000122">
    <property type="term" value="P:negative regulation of transcription by RNA polymerase II"/>
    <property type="evidence" value="ECO:0007669"/>
    <property type="project" value="TreeGrafter"/>
</dbReference>
<keyword evidence="9" id="KW-0732">Signal</keyword>
<dbReference type="InterPro" id="IPR013194">
    <property type="entry name" value="HDAC_interact_dom"/>
</dbReference>
<keyword evidence="6 7" id="KW-0539">Nucleus</keyword>
<feature type="region of interest" description="Disordered" evidence="8">
    <location>
        <begin position="232"/>
        <end position="346"/>
    </location>
</feature>
<evidence type="ECO:0000256" key="4">
    <source>
        <dbReference type="ARBA" id="ARBA00023015"/>
    </source>
</evidence>
<feature type="domain" description="FAS1" evidence="10">
    <location>
        <begin position="55"/>
        <end position="202"/>
    </location>
</feature>
<reference evidence="11 12" key="1">
    <citation type="submission" date="2019-06" db="EMBL/GenBank/DDBJ databases">
        <title>Genome Sequence of the Brown Rot Fungal Pathogen Monilinia laxa.</title>
        <authorList>
            <person name="De Miccolis Angelini R.M."/>
            <person name="Landi L."/>
            <person name="Abate D."/>
            <person name="Pollastro S."/>
            <person name="Romanazzi G."/>
            <person name="Faretra F."/>
        </authorList>
    </citation>
    <scope>NUCLEOTIDE SEQUENCE [LARGE SCALE GENOMIC DNA]</scope>
    <source>
        <strain evidence="11 12">Mlax316</strain>
    </source>
</reference>
<dbReference type="PANTHER" id="PTHR12346:SF0">
    <property type="entry name" value="SIN3A, ISOFORM G"/>
    <property type="match status" value="1"/>
</dbReference>
<dbReference type="GO" id="GO:0010628">
    <property type="term" value="P:positive regulation of gene expression"/>
    <property type="evidence" value="ECO:0007669"/>
    <property type="project" value="UniProtKB-ARBA"/>
</dbReference>